<dbReference type="Gene3D" id="1.10.1040.10">
    <property type="entry name" value="N-(1-d-carboxylethyl)-l-norvaline Dehydrogenase, domain 2"/>
    <property type="match status" value="1"/>
</dbReference>
<dbReference type="Pfam" id="PF02558">
    <property type="entry name" value="ApbA"/>
    <property type="match status" value="1"/>
</dbReference>
<evidence type="ECO:0000256" key="1">
    <source>
        <dbReference type="ARBA" id="ARBA00004994"/>
    </source>
</evidence>
<accession>A0A1Y5ELL6</accession>
<evidence type="ECO:0000256" key="4">
    <source>
        <dbReference type="ARBA" id="ARBA00019465"/>
    </source>
</evidence>
<evidence type="ECO:0000256" key="3">
    <source>
        <dbReference type="ARBA" id="ARBA00013014"/>
    </source>
</evidence>
<dbReference type="InterPro" id="IPR008927">
    <property type="entry name" value="6-PGluconate_DH-like_C_sf"/>
</dbReference>
<dbReference type="GO" id="GO:0008677">
    <property type="term" value="F:2-dehydropantoate 2-reductase activity"/>
    <property type="evidence" value="ECO:0007669"/>
    <property type="project" value="UniProtKB-EC"/>
</dbReference>
<dbReference type="EC" id="1.1.1.169" evidence="3 10"/>
<proteinExistence type="inferred from homology"/>
<dbReference type="SUPFAM" id="SSF51735">
    <property type="entry name" value="NAD(P)-binding Rossmann-fold domains"/>
    <property type="match status" value="1"/>
</dbReference>
<dbReference type="InterPro" id="IPR013752">
    <property type="entry name" value="KPA_reductase"/>
</dbReference>
<dbReference type="InterPro" id="IPR050838">
    <property type="entry name" value="Ketopantoate_reductase"/>
</dbReference>
<evidence type="ECO:0000313" key="14">
    <source>
        <dbReference type="Proteomes" id="UP000243053"/>
    </source>
</evidence>
<gene>
    <name evidence="13" type="ORF">A9Q75_04905</name>
</gene>
<feature type="domain" description="Ketopantoate reductase N-terminal" evidence="11">
    <location>
        <begin position="1"/>
        <end position="156"/>
    </location>
</feature>
<dbReference type="Pfam" id="PF08546">
    <property type="entry name" value="ApbA_C"/>
    <property type="match status" value="1"/>
</dbReference>
<evidence type="ECO:0000256" key="7">
    <source>
        <dbReference type="ARBA" id="ARBA00023002"/>
    </source>
</evidence>
<keyword evidence="5 10" id="KW-0566">Pantothenate biosynthesis</keyword>
<keyword evidence="6 10" id="KW-0521">NADP</keyword>
<dbReference type="InterPro" id="IPR013332">
    <property type="entry name" value="KPR_N"/>
</dbReference>
<dbReference type="PANTHER" id="PTHR43765:SF2">
    <property type="entry name" value="2-DEHYDROPANTOATE 2-REDUCTASE"/>
    <property type="match status" value="1"/>
</dbReference>
<comment type="caution">
    <text evidence="13">The sequence shown here is derived from an EMBL/GenBank/DDBJ whole genome shotgun (WGS) entry which is preliminary data.</text>
</comment>
<comment type="pathway">
    <text evidence="1 10">Cofactor biosynthesis; (R)-pantothenate biosynthesis; (R)-pantoate from 3-methyl-2-oxobutanoate: step 2/2.</text>
</comment>
<dbReference type="PANTHER" id="PTHR43765">
    <property type="entry name" value="2-DEHYDROPANTOATE 2-REDUCTASE-RELATED"/>
    <property type="match status" value="1"/>
</dbReference>
<sequence>MGLLWYHHLSQQNISHSDILNVNKNKKISLLASNQDSLSNDELGTATYQFTAYQQAQEKTYPLTYSQTLDIESAEVIILCLKSFNIAMAVKKIANHISPHCILILAHNGMGTFEDVLNILPSQQVILAMLTTHGCLRNAALAITHTGLGQSDIGLLSGELSLSQQALLTSLLNAALPQVSFHQNIVTKQWLKLAINCVINPITAINNIENGEVNKPKFIKQINELLTEITNVSKTENIDLVLNDLQVIVHKVAQATAKNSSSMRSDVLAGRSTEIDYINGYIHRLGEKNNVATPENTRLWQQVLNLSAPPKG</sequence>
<dbReference type="UniPathway" id="UPA00028">
    <property type="reaction ID" value="UER00004"/>
</dbReference>
<feature type="domain" description="Ketopantoate reductase C-terminal" evidence="12">
    <location>
        <begin position="184"/>
        <end position="303"/>
    </location>
</feature>
<evidence type="ECO:0000256" key="2">
    <source>
        <dbReference type="ARBA" id="ARBA00007870"/>
    </source>
</evidence>
<dbReference type="AlphaFoldDB" id="A0A1Y5ELL6"/>
<dbReference type="GO" id="GO:0015940">
    <property type="term" value="P:pantothenate biosynthetic process"/>
    <property type="evidence" value="ECO:0007669"/>
    <property type="project" value="UniProtKB-UniPathway"/>
</dbReference>
<dbReference type="InterPro" id="IPR036291">
    <property type="entry name" value="NAD(P)-bd_dom_sf"/>
</dbReference>
<organism evidence="13 14">
    <name type="scientific">Colwellia psychrerythraea</name>
    <name type="common">Vibrio psychroerythus</name>
    <dbReference type="NCBI Taxonomy" id="28229"/>
    <lineage>
        <taxon>Bacteria</taxon>
        <taxon>Pseudomonadati</taxon>
        <taxon>Pseudomonadota</taxon>
        <taxon>Gammaproteobacteria</taxon>
        <taxon>Alteromonadales</taxon>
        <taxon>Colwelliaceae</taxon>
        <taxon>Colwellia</taxon>
    </lineage>
</organism>
<name>A0A1Y5ELL6_COLPS</name>
<evidence type="ECO:0000256" key="8">
    <source>
        <dbReference type="ARBA" id="ARBA00032024"/>
    </source>
</evidence>
<evidence type="ECO:0000256" key="5">
    <source>
        <dbReference type="ARBA" id="ARBA00022655"/>
    </source>
</evidence>
<evidence type="ECO:0000259" key="12">
    <source>
        <dbReference type="Pfam" id="PF08546"/>
    </source>
</evidence>
<protein>
    <recommendedName>
        <fullName evidence="4 10">2-dehydropantoate 2-reductase</fullName>
        <ecNumber evidence="3 10">1.1.1.169</ecNumber>
    </recommendedName>
    <alternativeName>
        <fullName evidence="8 10">Ketopantoate reductase</fullName>
    </alternativeName>
</protein>
<dbReference type="InterPro" id="IPR013328">
    <property type="entry name" value="6PGD_dom2"/>
</dbReference>
<comment type="similarity">
    <text evidence="2 10">Belongs to the ketopantoate reductase family.</text>
</comment>
<dbReference type="EMBL" id="MAAF01000029">
    <property type="protein sequence ID" value="OUR83350.1"/>
    <property type="molecule type" value="Genomic_DNA"/>
</dbReference>
<keyword evidence="7 10" id="KW-0560">Oxidoreductase</keyword>
<evidence type="ECO:0000256" key="10">
    <source>
        <dbReference type="RuleBase" id="RU362068"/>
    </source>
</evidence>
<comment type="function">
    <text evidence="10">Catalyzes the NADPH-dependent reduction of ketopantoate into pantoic acid.</text>
</comment>
<dbReference type="SUPFAM" id="SSF48179">
    <property type="entry name" value="6-phosphogluconate dehydrogenase C-terminal domain-like"/>
    <property type="match status" value="1"/>
</dbReference>
<dbReference type="GO" id="GO:0050661">
    <property type="term" value="F:NADP binding"/>
    <property type="evidence" value="ECO:0007669"/>
    <property type="project" value="TreeGrafter"/>
</dbReference>
<evidence type="ECO:0000313" key="13">
    <source>
        <dbReference type="EMBL" id="OUR83350.1"/>
    </source>
</evidence>
<evidence type="ECO:0000259" key="11">
    <source>
        <dbReference type="Pfam" id="PF02558"/>
    </source>
</evidence>
<dbReference type="InterPro" id="IPR003710">
    <property type="entry name" value="ApbA"/>
</dbReference>
<reference evidence="14" key="1">
    <citation type="journal article" date="2017" name="Proc. Natl. Acad. Sci. U.S.A.">
        <title>Simulation of Deepwater Horizon oil plume reveals substrate specialization within a complex community of hydrocarbon degraders.</title>
        <authorList>
            <person name="Hu P."/>
            <person name="Dubinsky E.A."/>
            <person name="Probst A.J."/>
            <person name="Wang J."/>
            <person name="Sieber C.M.K."/>
            <person name="Tom L.M."/>
            <person name="Gardinali P."/>
            <person name="Banfield J.F."/>
            <person name="Atlas R.M."/>
            <person name="Andersen G.L."/>
        </authorList>
    </citation>
    <scope>NUCLEOTIDE SEQUENCE [LARGE SCALE GENOMIC DNA]</scope>
</reference>
<evidence type="ECO:0000256" key="6">
    <source>
        <dbReference type="ARBA" id="ARBA00022857"/>
    </source>
</evidence>
<dbReference type="Proteomes" id="UP000243053">
    <property type="component" value="Unassembled WGS sequence"/>
</dbReference>
<dbReference type="NCBIfam" id="TIGR00745">
    <property type="entry name" value="apbA_panE"/>
    <property type="match status" value="1"/>
</dbReference>
<comment type="catalytic activity">
    <reaction evidence="9 10">
        <text>(R)-pantoate + NADP(+) = 2-dehydropantoate + NADPH + H(+)</text>
        <dbReference type="Rhea" id="RHEA:16233"/>
        <dbReference type="ChEBI" id="CHEBI:11561"/>
        <dbReference type="ChEBI" id="CHEBI:15378"/>
        <dbReference type="ChEBI" id="CHEBI:15980"/>
        <dbReference type="ChEBI" id="CHEBI:57783"/>
        <dbReference type="ChEBI" id="CHEBI:58349"/>
        <dbReference type="EC" id="1.1.1.169"/>
    </reaction>
</comment>
<dbReference type="Gene3D" id="3.40.50.720">
    <property type="entry name" value="NAD(P)-binding Rossmann-like Domain"/>
    <property type="match status" value="1"/>
</dbReference>
<dbReference type="GO" id="GO:0005737">
    <property type="term" value="C:cytoplasm"/>
    <property type="evidence" value="ECO:0007669"/>
    <property type="project" value="TreeGrafter"/>
</dbReference>
<evidence type="ECO:0000256" key="9">
    <source>
        <dbReference type="ARBA" id="ARBA00048793"/>
    </source>
</evidence>